<accession>A0A6G1EL45</accession>
<dbReference type="EMBL" id="SPHZ02000003">
    <property type="protein sequence ID" value="KAF0925550.1"/>
    <property type="molecule type" value="Genomic_DNA"/>
</dbReference>
<protein>
    <submittedName>
        <fullName evidence="2">Uncharacterized protein</fullName>
    </submittedName>
</protein>
<reference evidence="2 3" key="1">
    <citation type="submission" date="2019-11" db="EMBL/GenBank/DDBJ databases">
        <title>Whole genome sequence of Oryza granulata.</title>
        <authorList>
            <person name="Li W."/>
        </authorList>
    </citation>
    <scope>NUCLEOTIDE SEQUENCE [LARGE SCALE GENOMIC DNA]</scope>
    <source>
        <strain evidence="3">cv. Menghai</strain>
        <tissue evidence="2">Leaf</tissue>
    </source>
</reference>
<proteinExistence type="predicted"/>
<evidence type="ECO:0000256" key="1">
    <source>
        <dbReference type="SAM" id="MobiDB-lite"/>
    </source>
</evidence>
<sequence length="60" mass="6078">MGSGDPNRASPSGDRNDGVLMGRLGKLTAPMRTSSGVDLAVGLSTVPAKGDRGHGICARR</sequence>
<keyword evidence="3" id="KW-1185">Reference proteome</keyword>
<comment type="caution">
    <text evidence="2">The sequence shown here is derived from an EMBL/GenBank/DDBJ whole genome shotgun (WGS) entry which is preliminary data.</text>
</comment>
<name>A0A6G1EL45_9ORYZ</name>
<evidence type="ECO:0000313" key="2">
    <source>
        <dbReference type="EMBL" id="KAF0925550.1"/>
    </source>
</evidence>
<dbReference type="AlphaFoldDB" id="A0A6G1EL45"/>
<feature type="region of interest" description="Disordered" evidence="1">
    <location>
        <begin position="1"/>
        <end position="21"/>
    </location>
</feature>
<organism evidence="2 3">
    <name type="scientific">Oryza meyeriana var. granulata</name>
    <dbReference type="NCBI Taxonomy" id="110450"/>
    <lineage>
        <taxon>Eukaryota</taxon>
        <taxon>Viridiplantae</taxon>
        <taxon>Streptophyta</taxon>
        <taxon>Embryophyta</taxon>
        <taxon>Tracheophyta</taxon>
        <taxon>Spermatophyta</taxon>
        <taxon>Magnoliopsida</taxon>
        <taxon>Liliopsida</taxon>
        <taxon>Poales</taxon>
        <taxon>Poaceae</taxon>
        <taxon>BOP clade</taxon>
        <taxon>Oryzoideae</taxon>
        <taxon>Oryzeae</taxon>
        <taxon>Oryzinae</taxon>
        <taxon>Oryza</taxon>
        <taxon>Oryza meyeriana</taxon>
    </lineage>
</organism>
<gene>
    <name evidence="2" type="ORF">E2562_017161</name>
</gene>
<dbReference type="Proteomes" id="UP000479710">
    <property type="component" value="Unassembled WGS sequence"/>
</dbReference>
<evidence type="ECO:0000313" key="3">
    <source>
        <dbReference type="Proteomes" id="UP000479710"/>
    </source>
</evidence>